<dbReference type="EMBL" id="CATQJA010002615">
    <property type="protein sequence ID" value="CAJ0573221.1"/>
    <property type="molecule type" value="Genomic_DNA"/>
</dbReference>
<feature type="region of interest" description="Disordered" evidence="1">
    <location>
        <begin position="271"/>
        <end position="311"/>
    </location>
</feature>
<reference evidence="3" key="1">
    <citation type="submission" date="2023-06" db="EMBL/GenBank/DDBJ databases">
        <authorList>
            <person name="Delattre M."/>
        </authorList>
    </citation>
    <scope>NUCLEOTIDE SEQUENCE</scope>
    <source>
        <strain evidence="3">AF72</strain>
    </source>
</reference>
<feature type="transmembrane region" description="Helical" evidence="2">
    <location>
        <begin position="68"/>
        <end position="92"/>
    </location>
</feature>
<feature type="non-terminal residue" evidence="3">
    <location>
        <position position="1"/>
    </location>
</feature>
<sequence length="335" mass="37420">MCDCLPPPPLFDVGPPPDVSLIWHLLSDEPYQRFDDCEWDPFVSVIDEANRISRTDSTLAVPNGDRKIPLFLGALAALLLLCILCTIFAVRLRRQSSVEQSRKKKTPSADHILTAPDSMWSYNSMKTTPNHHGSVGMLMYGDMRQGGSMVFHKTLTPTTLRCYRNGDGPLRQSSTTIRLNNGLQEAYHTLGHYEEIPTRMGQLQSPIIPVDYASAYRQSTRRPPPTSKPPPPPPQRLQAEYVEQHRKFHSPGCSDSSLDNELVVLHTDSPQVGKRWDDATDIRSRLSGENGRESGYGTTPSGPWASPPNTSGRVDILRREHPVAEIPEAHSMTYV</sequence>
<organism evidence="3 4">
    <name type="scientific">Mesorhabditis spiculigera</name>
    <dbReference type="NCBI Taxonomy" id="96644"/>
    <lineage>
        <taxon>Eukaryota</taxon>
        <taxon>Metazoa</taxon>
        <taxon>Ecdysozoa</taxon>
        <taxon>Nematoda</taxon>
        <taxon>Chromadorea</taxon>
        <taxon>Rhabditida</taxon>
        <taxon>Rhabditina</taxon>
        <taxon>Rhabditomorpha</taxon>
        <taxon>Rhabditoidea</taxon>
        <taxon>Rhabditidae</taxon>
        <taxon>Mesorhabditinae</taxon>
        <taxon>Mesorhabditis</taxon>
    </lineage>
</organism>
<feature type="compositionally biased region" description="Polar residues" evidence="1">
    <location>
        <begin position="296"/>
        <end position="311"/>
    </location>
</feature>
<evidence type="ECO:0000256" key="2">
    <source>
        <dbReference type="SAM" id="Phobius"/>
    </source>
</evidence>
<keyword evidence="2" id="KW-0812">Transmembrane</keyword>
<dbReference type="Proteomes" id="UP001177023">
    <property type="component" value="Unassembled WGS sequence"/>
</dbReference>
<gene>
    <name evidence="3" type="ORF">MSPICULIGERA_LOCUS11588</name>
</gene>
<comment type="caution">
    <text evidence="3">The sequence shown here is derived from an EMBL/GenBank/DDBJ whole genome shotgun (WGS) entry which is preliminary data.</text>
</comment>
<evidence type="ECO:0000313" key="3">
    <source>
        <dbReference type="EMBL" id="CAJ0573221.1"/>
    </source>
</evidence>
<accession>A0AA36FZY8</accession>
<feature type="compositionally biased region" description="Basic and acidic residues" evidence="1">
    <location>
        <begin position="274"/>
        <end position="292"/>
    </location>
</feature>
<keyword evidence="2" id="KW-1133">Transmembrane helix</keyword>
<feature type="region of interest" description="Disordered" evidence="1">
    <location>
        <begin position="217"/>
        <end position="236"/>
    </location>
</feature>
<feature type="compositionally biased region" description="Pro residues" evidence="1">
    <location>
        <begin position="222"/>
        <end position="235"/>
    </location>
</feature>
<dbReference type="AlphaFoldDB" id="A0AA36FZY8"/>
<evidence type="ECO:0000313" key="4">
    <source>
        <dbReference type="Proteomes" id="UP001177023"/>
    </source>
</evidence>
<keyword evidence="2" id="KW-0472">Membrane</keyword>
<evidence type="ECO:0000256" key="1">
    <source>
        <dbReference type="SAM" id="MobiDB-lite"/>
    </source>
</evidence>
<name>A0AA36FZY8_9BILA</name>
<proteinExistence type="predicted"/>
<keyword evidence="4" id="KW-1185">Reference proteome</keyword>
<protein>
    <submittedName>
        <fullName evidence="3">Uncharacterized protein</fullName>
    </submittedName>
</protein>